<dbReference type="EMBL" id="LAZR01062604">
    <property type="protein sequence ID" value="KKK61184.1"/>
    <property type="molecule type" value="Genomic_DNA"/>
</dbReference>
<comment type="caution">
    <text evidence="1">The sequence shown here is derived from an EMBL/GenBank/DDBJ whole genome shotgun (WGS) entry which is preliminary data.</text>
</comment>
<gene>
    <name evidence="1" type="ORF">LCGC14_3016870</name>
</gene>
<proteinExistence type="predicted"/>
<organism evidence="1">
    <name type="scientific">marine sediment metagenome</name>
    <dbReference type="NCBI Taxonomy" id="412755"/>
    <lineage>
        <taxon>unclassified sequences</taxon>
        <taxon>metagenomes</taxon>
        <taxon>ecological metagenomes</taxon>
    </lineage>
</organism>
<sequence length="361" mass="41422">FRSTIEYIEEQNIITDPIKFTTATYLYDELNTIYWLSGTRFIITDVRDTPIYQINKIFYRTGGIWYELAESLYYITHSRFTFDLQLDSSIWTISPDLKIAYSFISSKNEVQNSINPSFNTYGSTSTISDISASSKFFDGSALPLLWLNPTSTITDPFADWRSLENLDWNYRGLNYRYLPVSSGLGTRTLYPSITNPWSSEYVNLPEIENSLIYYGNDGYDSGILSQHLTGEDDLLGDDEFDGEFSGNYLDNVFISNPVISESFDFSELYYNNIHVDPTTEEGIYDDGVSSPYEDDVLVRNRMTDYDFSDFNEVNSGLSHSGDLLPISSIYQYLDISTLEEIEYTLANWSDYLSLEMNSQAT</sequence>
<protein>
    <submittedName>
        <fullName evidence="1">Uncharacterized protein</fullName>
    </submittedName>
</protein>
<evidence type="ECO:0000313" key="1">
    <source>
        <dbReference type="EMBL" id="KKK61184.1"/>
    </source>
</evidence>
<accession>A0A0F8Z440</accession>
<name>A0A0F8Z440_9ZZZZ</name>
<reference evidence="1" key="1">
    <citation type="journal article" date="2015" name="Nature">
        <title>Complex archaea that bridge the gap between prokaryotes and eukaryotes.</title>
        <authorList>
            <person name="Spang A."/>
            <person name="Saw J.H."/>
            <person name="Jorgensen S.L."/>
            <person name="Zaremba-Niedzwiedzka K."/>
            <person name="Martijn J."/>
            <person name="Lind A.E."/>
            <person name="van Eijk R."/>
            <person name="Schleper C."/>
            <person name="Guy L."/>
            <person name="Ettema T.J."/>
        </authorList>
    </citation>
    <scope>NUCLEOTIDE SEQUENCE</scope>
</reference>
<feature type="non-terminal residue" evidence="1">
    <location>
        <position position="361"/>
    </location>
</feature>
<dbReference type="AlphaFoldDB" id="A0A0F8Z440"/>
<feature type="non-terminal residue" evidence="1">
    <location>
        <position position="1"/>
    </location>
</feature>